<keyword evidence="5" id="KW-0029">Amino-acid transport</keyword>
<evidence type="ECO:0000256" key="8">
    <source>
        <dbReference type="RuleBase" id="RU363032"/>
    </source>
</evidence>
<feature type="transmembrane region" description="Helical" evidence="8">
    <location>
        <begin position="62"/>
        <end position="85"/>
    </location>
</feature>
<evidence type="ECO:0000256" key="3">
    <source>
        <dbReference type="ARBA" id="ARBA00022475"/>
    </source>
</evidence>
<evidence type="ECO:0000256" key="1">
    <source>
        <dbReference type="ARBA" id="ARBA00004651"/>
    </source>
</evidence>
<evidence type="ECO:0000259" key="9">
    <source>
        <dbReference type="PROSITE" id="PS50928"/>
    </source>
</evidence>
<evidence type="ECO:0000256" key="2">
    <source>
        <dbReference type="ARBA" id="ARBA00022448"/>
    </source>
</evidence>
<feature type="transmembrane region" description="Helical" evidence="8">
    <location>
        <begin position="105"/>
        <end position="125"/>
    </location>
</feature>
<name>A0A3G1L037_FORW1</name>
<evidence type="ECO:0000313" key="10">
    <source>
        <dbReference type="EMBL" id="ATW28018.1"/>
    </source>
</evidence>
<sequence>MNGGILMKFFDVRAMFESIPQIVQYLPTTIGVTFIAMFIATMIGLFTALIRIYRVPVLKRIAGFYVSFIRGTPLLVQLYLTYYGAPKVLDLLKVKYGLFENTDVNVIPPVYYAVMAFAVNLGAYLSETIRSAIESVDRGQFEAANSIGMSQTQVLLKIVLPQALLVALPNFGNTLIGTIKDTSLVFMISVVDVMGKAQIIGARTLNFFEVYIAVSLIYWATCIILEKCLNLLEKRLKISERSCVE</sequence>
<dbReference type="NCBIfam" id="TIGR01726">
    <property type="entry name" value="HEQRo_perm_3TM"/>
    <property type="match status" value="1"/>
</dbReference>
<keyword evidence="2 8" id="KW-0813">Transport</keyword>
<proteinExistence type="inferred from homology"/>
<dbReference type="GO" id="GO:0043190">
    <property type="term" value="C:ATP-binding cassette (ABC) transporter complex"/>
    <property type="evidence" value="ECO:0007669"/>
    <property type="project" value="InterPro"/>
</dbReference>
<organism evidence="10 11">
    <name type="scientific">Formimonas warabiya</name>
    <dbReference type="NCBI Taxonomy" id="1761012"/>
    <lineage>
        <taxon>Bacteria</taxon>
        <taxon>Bacillati</taxon>
        <taxon>Bacillota</taxon>
        <taxon>Clostridia</taxon>
        <taxon>Eubacteriales</taxon>
        <taxon>Peptococcaceae</taxon>
        <taxon>Candidatus Formimonas</taxon>
    </lineage>
</organism>
<dbReference type="PANTHER" id="PTHR30614">
    <property type="entry name" value="MEMBRANE COMPONENT OF AMINO ACID ABC TRANSPORTER"/>
    <property type="match status" value="1"/>
</dbReference>
<dbReference type="Gene3D" id="1.10.3720.10">
    <property type="entry name" value="MetI-like"/>
    <property type="match status" value="1"/>
</dbReference>
<dbReference type="PROSITE" id="PS50928">
    <property type="entry name" value="ABC_TM1"/>
    <property type="match status" value="1"/>
</dbReference>
<evidence type="ECO:0000256" key="7">
    <source>
        <dbReference type="ARBA" id="ARBA00023136"/>
    </source>
</evidence>
<gene>
    <name evidence="10" type="ORF">DCMF_27610</name>
</gene>
<dbReference type="FunFam" id="1.10.3720.10:FF:000006">
    <property type="entry name" value="Glutamate/aspartate ABC transporter, permease protein GltK"/>
    <property type="match status" value="1"/>
</dbReference>
<dbReference type="GO" id="GO:0022857">
    <property type="term" value="F:transmembrane transporter activity"/>
    <property type="evidence" value="ECO:0007669"/>
    <property type="project" value="InterPro"/>
</dbReference>
<dbReference type="PANTHER" id="PTHR30614:SF0">
    <property type="entry name" value="L-CYSTINE TRANSPORT SYSTEM PERMEASE PROTEIN TCYL"/>
    <property type="match status" value="1"/>
</dbReference>
<dbReference type="SUPFAM" id="SSF161098">
    <property type="entry name" value="MetI-like"/>
    <property type="match status" value="1"/>
</dbReference>
<keyword evidence="7 8" id="KW-0472">Membrane</keyword>
<feature type="transmembrane region" description="Helical" evidence="8">
    <location>
        <begin position="210"/>
        <end position="232"/>
    </location>
</feature>
<evidence type="ECO:0000256" key="5">
    <source>
        <dbReference type="ARBA" id="ARBA00022970"/>
    </source>
</evidence>
<dbReference type="EMBL" id="CP017634">
    <property type="protein sequence ID" value="ATW28018.1"/>
    <property type="molecule type" value="Genomic_DNA"/>
</dbReference>
<dbReference type="AlphaFoldDB" id="A0A3G1L037"/>
<dbReference type="InterPro" id="IPR010065">
    <property type="entry name" value="AA_ABC_transptr_permease_3TM"/>
</dbReference>
<dbReference type="GO" id="GO:0006865">
    <property type="term" value="P:amino acid transport"/>
    <property type="evidence" value="ECO:0007669"/>
    <property type="project" value="UniProtKB-KW"/>
</dbReference>
<evidence type="ECO:0000256" key="4">
    <source>
        <dbReference type="ARBA" id="ARBA00022692"/>
    </source>
</evidence>
<evidence type="ECO:0000313" key="11">
    <source>
        <dbReference type="Proteomes" id="UP000323521"/>
    </source>
</evidence>
<feature type="domain" description="ABC transmembrane type-1" evidence="9">
    <location>
        <begin position="26"/>
        <end position="229"/>
    </location>
</feature>
<accession>A0A3G1L037</accession>
<protein>
    <submittedName>
        <fullName evidence="10">Amino acid ABC transporter permease</fullName>
    </submittedName>
</protein>
<keyword evidence="3" id="KW-1003">Cell membrane</keyword>
<dbReference type="KEGG" id="fwa:DCMF_27610"/>
<keyword evidence="4 8" id="KW-0812">Transmembrane</keyword>
<dbReference type="InterPro" id="IPR035906">
    <property type="entry name" value="MetI-like_sf"/>
</dbReference>
<reference evidence="10 11" key="1">
    <citation type="submission" date="2016-10" db="EMBL/GenBank/DDBJ databases">
        <title>Complete Genome Sequence of Peptococcaceae strain DCMF.</title>
        <authorList>
            <person name="Edwards R.J."/>
            <person name="Holland S.I."/>
            <person name="Deshpande N.P."/>
            <person name="Wong Y.K."/>
            <person name="Ertan H."/>
            <person name="Manefield M."/>
            <person name="Russell T.L."/>
            <person name="Lee M.J."/>
        </authorList>
    </citation>
    <scope>NUCLEOTIDE SEQUENCE [LARGE SCALE GENOMIC DNA]</scope>
    <source>
        <strain evidence="10 11">DCMF</strain>
    </source>
</reference>
<comment type="subcellular location">
    <subcellularLocation>
        <location evidence="1 8">Cell membrane</location>
        <topology evidence="1 8">Multi-pass membrane protein</topology>
    </subcellularLocation>
</comment>
<keyword evidence="11" id="KW-1185">Reference proteome</keyword>
<dbReference type="Proteomes" id="UP000323521">
    <property type="component" value="Chromosome"/>
</dbReference>
<dbReference type="Pfam" id="PF00528">
    <property type="entry name" value="BPD_transp_1"/>
    <property type="match status" value="1"/>
</dbReference>
<dbReference type="CDD" id="cd06261">
    <property type="entry name" value="TM_PBP2"/>
    <property type="match status" value="1"/>
</dbReference>
<dbReference type="InterPro" id="IPR000515">
    <property type="entry name" value="MetI-like"/>
</dbReference>
<evidence type="ECO:0000256" key="6">
    <source>
        <dbReference type="ARBA" id="ARBA00022989"/>
    </source>
</evidence>
<dbReference type="InterPro" id="IPR043429">
    <property type="entry name" value="ArtM/GltK/GlnP/TcyL/YhdX-like"/>
</dbReference>
<comment type="similarity">
    <text evidence="8">Belongs to the binding-protein-dependent transport system permease family.</text>
</comment>
<feature type="transmembrane region" description="Helical" evidence="8">
    <location>
        <begin position="25"/>
        <end position="50"/>
    </location>
</feature>
<keyword evidence="6 8" id="KW-1133">Transmembrane helix</keyword>